<keyword evidence="2" id="KW-0488">Methylation</keyword>
<dbReference type="Gene3D" id="3.30.700.10">
    <property type="entry name" value="Glycoprotein, Type 4 Pilin"/>
    <property type="match status" value="1"/>
</dbReference>
<dbReference type="NCBIfam" id="TIGR02532">
    <property type="entry name" value="IV_pilin_GFxxxE"/>
    <property type="match status" value="1"/>
</dbReference>
<dbReference type="RefSeq" id="WP_012823129.1">
    <property type="nucleotide sequence ID" value="NC_013422.1"/>
</dbReference>
<reference evidence="5 6" key="1">
    <citation type="submission" date="2009-10" db="EMBL/GenBank/DDBJ databases">
        <title>Complete sequence of Halothiobacillus neapolitanus c2.</title>
        <authorList>
            <consortium name="US DOE Joint Genome Institute"/>
            <person name="Lucas S."/>
            <person name="Copeland A."/>
            <person name="Lapidus A."/>
            <person name="Glavina del Rio T."/>
            <person name="Tice H."/>
            <person name="Bruce D."/>
            <person name="Goodwin L."/>
            <person name="Pitluck S."/>
            <person name="Davenport K."/>
            <person name="Brettin T."/>
            <person name="Detter J.C."/>
            <person name="Han C."/>
            <person name="Tapia R."/>
            <person name="Larimer F."/>
            <person name="Land M."/>
            <person name="Hauser L."/>
            <person name="Kyrpides N."/>
            <person name="Mikhailova N."/>
            <person name="Kerfeld C."/>
            <person name="Cannon G."/>
            <person name="Heinhort S."/>
        </authorList>
    </citation>
    <scope>NUCLEOTIDE SEQUENCE [LARGE SCALE GENOMIC DNA]</scope>
    <source>
        <strain evidence="6">ATCC 23641 / c2</strain>
    </source>
</reference>
<feature type="transmembrane region" description="Helical" evidence="4">
    <location>
        <begin position="20"/>
        <end position="41"/>
    </location>
</feature>
<dbReference type="InterPro" id="IPR045584">
    <property type="entry name" value="Pilin-like"/>
</dbReference>
<dbReference type="InterPro" id="IPR001082">
    <property type="entry name" value="Pilin"/>
</dbReference>
<organism evidence="5 6">
    <name type="scientific">Halothiobacillus neapolitanus (strain ATCC 23641 / DSM 15147 / CIP 104769 / NCIMB 8539 / c2)</name>
    <name type="common">Thiobacillus neapolitanus</name>
    <dbReference type="NCBI Taxonomy" id="555778"/>
    <lineage>
        <taxon>Bacteria</taxon>
        <taxon>Pseudomonadati</taxon>
        <taxon>Pseudomonadota</taxon>
        <taxon>Gammaproteobacteria</taxon>
        <taxon>Chromatiales</taxon>
        <taxon>Halothiobacillaceae</taxon>
        <taxon>Halothiobacillus</taxon>
    </lineage>
</organism>
<evidence type="ECO:0000256" key="3">
    <source>
        <dbReference type="RuleBase" id="RU000389"/>
    </source>
</evidence>
<accession>D0KX79</accession>
<keyword evidence="4" id="KW-0812">Transmembrane</keyword>
<sequence>MLTVSGHKVIPAHHERGFTLIELMITIAIIGILASIALFAYQDYIIRAQVSEGVTLVSGPELALAEWTGGHPNFPNSGNPGNNTSLGLAAPGSISGSYVQSVAVINGGKIELTYGNKANAAIAGAAKKCTLSPLTSAPGAIRWQVDSCGFNSRYLPQAWRP</sequence>
<dbReference type="Proteomes" id="UP000009102">
    <property type="component" value="Chromosome"/>
</dbReference>
<keyword evidence="4" id="KW-1133">Transmembrane helix</keyword>
<dbReference type="Pfam" id="PF07963">
    <property type="entry name" value="N_methyl"/>
    <property type="match status" value="1"/>
</dbReference>
<dbReference type="EMBL" id="CP001801">
    <property type="protein sequence ID" value="ACX95093.1"/>
    <property type="molecule type" value="Genomic_DNA"/>
</dbReference>
<keyword evidence="4" id="KW-0472">Membrane</keyword>
<dbReference type="SUPFAM" id="SSF54523">
    <property type="entry name" value="Pili subunits"/>
    <property type="match status" value="1"/>
</dbReference>
<dbReference type="Pfam" id="PF00114">
    <property type="entry name" value="Pilin"/>
    <property type="match status" value="1"/>
</dbReference>
<dbReference type="STRING" id="555778.Hneap_0230"/>
<evidence type="ECO:0000256" key="4">
    <source>
        <dbReference type="SAM" id="Phobius"/>
    </source>
</evidence>
<evidence type="ECO:0000313" key="6">
    <source>
        <dbReference type="Proteomes" id="UP000009102"/>
    </source>
</evidence>
<dbReference type="KEGG" id="hna:Hneap_0230"/>
<dbReference type="PROSITE" id="PS00409">
    <property type="entry name" value="PROKAR_NTER_METHYL"/>
    <property type="match status" value="1"/>
</dbReference>
<protein>
    <submittedName>
        <fullName evidence="5">Fimbrial protein pilin</fullName>
    </submittedName>
</protein>
<evidence type="ECO:0000313" key="5">
    <source>
        <dbReference type="EMBL" id="ACX95093.1"/>
    </source>
</evidence>
<keyword evidence="3" id="KW-0281">Fimbrium</keyword>
<comment type="similarity">
    <text evidence="1 3">Belongs to the N-Me-Phe pilin family.</text>
</comment>
<dbReference type="AlphaFoldDB" id="D0KX79"/>
<proteinExistence type="inferred from homology"/>
<dbReference type="eggNOG" id="COG4969">
    <property type="taxonomic scope" value="Bacteria"/>
</dbReference>
<dbReference type="OrthoDB" id="5918848at2"/>
<evidence type="ECO:0000256" key="1">
    <source>
        <dbReference type="ARBA" id="ARBA00005233"/>
    </source>
</evidence>
<dbReference type="GO" id="GO:0007155">
    <property type="term" value="P:cell adhesion"/>
    <property type="evidence" value="ECO:0007669"/>
    <property type="project" value="InterPro"/>
</dbReference>
<keyword evidence="6" id="KW-1185">Reference proteome</keyword>
<dbReference type="GO" id="GO:0009289">
    <property type="term" value="C:pilus"/>
    <property type="evidence" value="ECO:0007669"/>
    <property type="project" value="InterPro"/>
</dbReference>
<dbReference type="HOGENOM" id="CLU_091705_4_0_6"/>
<gene>
    <name evidence="5" type="ordered locus">Hneap_0230</name>
</gene>
<evidence type="ECO:0000256" key="2">
    <source>
        <dbReference type="ARBA" id="ARBA00022481"/>
    </source>
</evidence>
<dbReference type="InterPro" id="IPR012902">
    <property type="entry name" value="N_methyl_site"/>
</dbReference>
<name>D0KX79_HALNC</name>